<name>A0A4R9K4I1_9LEPT</name>
<dbReference type="RefSeq" id="WP_135623744.1">
    <property type="nucleotide sequence ID" value="NZ_RQGD01000025.1"/>
</dbReference>
<reference evidence="1" key="1">
    <citation type="journal article" date="2019" name="PLoS Negl. Trop. Dis.">
        <title>Revisiting the worldwide diversity of Leptospira species in the environment.</title>
        <authorList>
            <person name="Vincent A.T."/>
            <person name="Schiettekatte O."/>
            <person name="Bourhy P."/>
            <person name="Veyrier F.J."/>
            <person name="Picardeau M."/>
        </authorList>
    </citation>
    <scope>NUCLEOTIDE SEQUENCE [LARGE SCALE GENOMIC DNA]</scope>
    <source>
        <strain evidence="1">201702476</strain>
    </source>
</reference>
<proteinExistence type="predicted"/>
<evidence type="ECO:0008006" key="3">
    <source>
        <dbReference type="Google" id="ProtNLM"/>
    </source>
</evidence>
<sequence length="173" mass="20116">MNLSKLLIYVLSMSLFISCVGYPGKVSRTERLSGFNQKSVDVVFTGFSKYHTECKLIAEALEDLGYRFDASSSLLLEVILEEEDAKYKYNYLHFVNLVTSIVSLTTIPYHVQTEHKLTFRFRNKGIIQGEIELKTVFHQWRGVLFIPITYFFWPSSEFEQYLLSSVKSELIKE</sequence>
<dbReference type="Proteomes" id="UP000297693">
    <property type="component" value="Unassembled WGS sequence"/>
</dbReference>
<protein>
    <recommendedName>
        <fullName evidence="3">Lipoprotein</fullName>
    </recommendedName>
</protein>
<evidence type="ECO:0000313" key="1">
    <source>
        <dbReference type="EMBL" id="TGL59218.1"/>
    </source>
</evidence>
<gene>
    <name evidence="1" type="ORF">EHQ58_09930</name>
</gene>
<accession>A0A4R9K4I1</accession>
<comment type="caution">
    <text evidence="1">The sequence shown here is derived from an EMBL/GenBank/DDBJ whole genome shotgun (WGS) entry which is preliminary data.</text>
</comment>
<evidence type="ECO:0000313" key="2">
    <source>
        <dbReference type="Proteomes" id="UP000297693"/>
    </source>
</evidence>
<organism evidence="1 2">
    <name type="scientific">Leptospira ognonensis</name>
    <dbReference type="NCBI Taxonomy" id="2484945"/>
    <lineage>
        <taxon>Bacteria</taxon>
        <taxon>Pseudomonadati</taxon>
        <taxon>Spirochaetota</taxon>
        <taxon>Spirochaetia</taxon>
        <taxon>Leptospirales</taxon>
        <taxon>Leptospiraceae</taxon>
        <taxon>Leptospira</taxon>
    </lineage>
</organism>
<dbReference type="PROSITE" id="PS51257">
    <property type="entry name" value="PROKAR_LIPOPROTEIN"/>
    <property type="match status" value="1"/>
</dbReference>
<dbReference type="OrthoDB" id="341935at2"/>
<keyword evidence="2" id="KW-1185">Reference proteome</keyword>
<dbReference type="AlphaFoldDB" id="A0A4R9K4I1"/>
<dbReference type="EMBL" id="RQGD01000025">
    <property type="protein sequence ID" value="TGL59218.1"/>
    <property type="molecule type" value="Genomic_DNA"/>
</dbReference>